<evidence type="ECO:0000313" key="9">
    <source>
        <dbReference type="EMBL" id="KAG0268128.1"/>
    </source>
</evidence>
<dbReference type="PANTHER" id="PTHR12677:SF59">
    <property type="entry name" value="GOLGI APPARATUS MEMBRANE PROTEIN TVP38-RELATED"/>
    <property type="match status" value="1"/>
</dbReference>
<comment type="subcellular location">
    <subcellularLocation>
        <location evidence="1">Cell membrane</location>
        <topology evidence="1">Multi-pass membrane protein</topology>
    </subcellularLocation>
</comment>
<evidence type="ECO:0000256" key="5">
    <source>
        <dbReference type="ARBA" id="ARBA00023136"/>
    </source>
</evidence>
<reference evidence="9" key="1">
    <citation type="journal article" date="2020" name="Fungal Divers.">
        <title>Resolving the Mortierellaceae phylogeny through synthesis of multi-gene phylogenetics and phylogenomics.</title>
        <authorList>
            <person name="Vandepol N."/>
            <person name="Liber J."/>
            <person name="Desiro A."/>
            <person name="Na H."/>
            <person name="Kennedy M."/>
            <person name="Barry K."/>
            <person name="Grigoriev I.V."/>
            <person name="Miller A.N."/>
            <person name="O'Donnell K."/>
            <person name="Stajich J.E."/>
            <person name="Bonito G."/>
        </authorList>
    </citation>
    <scope>NUCLEOTIDE SEQUENCE</scope>
    <source>
        <strain evidence="9">BC1065</strain>
    </source>
</reference>
<keyword evidence="5 7" id="KW-0472">Membrane</keyword>
<feature type="compositionally biased region" description="Low complexity" evidence="6">
    <location>
        <begin position="536"/>
        <end position="550"/>
    </location>
</feature>
<feature type="transmembrane region" description="Helical" evidence="7">
    <location>
        <begin position="239"/>
        <end position="258"/>
    </location>
</feature>
<feature type="transmembrane region" description="Helical" evidence="7">
    <location>
        <begin position="348"/>
        <end position="381"/>
    </location>
</feature>
<dbReference type="InterPro" id="IPR032816">
    <property type="entry name" value="VTT_dom"/>
</dbReference>
<feature type="domain" description="VTT" evidence="8">
    <location>
        <begin position="268"/>
        <end position="383"/>
    </location>
</feature>
<dbReference type="AlphaFoldDB" id="A0A9P6UBS1"/>
<feature type="region of interest" description="Disordered" evidence="6">
    <location>
        <begin position="588"/>
        <end position="611"/>
    </location>
</feature>
<comment type="caution">
    <text evidence="9">The sequence shown here is derived from an EMBL/GenBank/DDBJ whole genome shotgun (WGS) entry which is preliminary data.</text>
</comment>
<dbReference type="InterPro" id="IPR015414">
    <property type="entry name" value="TMEM64"/>
</dbReference>
<dbReference type="OrthoDB" id="166803at2759"/>
<feature type="compositionally biased region" description="Low complexity" evidence="6">
    <location>
        <begin position="37"/>
        <end position="53"/>
    </location>
</feature>
<evidence type="ECO:0000256" key="7">
    <source>
        <dbReference type="SAM" id="Phobius"/>
    </source>
</evidence>
<accession>A0A9P6UBS1</accession>
<organism evidence="9 10">
    <name type="scientific">Actinomortierella ambigua</name>
    <dbReference type="NCBI Taxonomy" id="1343610"/>
    <lineage>
        <taxon>Eukaryota</taxon>
        <taxon>Fungi</taxon>
        <taxon>Fungi incertae sedis</taxon>
        <taxon>Mucoromycota</taxon>
        <taxon>Mortierellomycotina</taxon>
        <taxon>Mortierellomycetes</taxon>
        <taxon>Mortierellales</taxon>
        <taxon>Mortierellaceae</taxon>
        <taxon>Actinomortierella</taxon>
    </lineage>
</organism>
<dbReference type="Pfam" id="PF09335">
    <property type="entry name" value="VTT_dom"/>
    <property type="match status" value="1"/>
</dbReference>
<protein>
    <recommendedName>
        <fullName evidence="8">VTT domain-containing protein</fullName>
    </recommendedName>
</protein>
<evidence type="ECO:0000256" key="1">
    <source>
        <dbReference type="ARBA" id="ARBA00004651"/>
    </source>
</evidence>
<dbReference type="EMBL" id="JAAAJB010000059">
    <property type="protein sequence ID" value="KAG0268128.1"/>
    <property type="molecule type" value="Genomic_DNA"/>
</dbReference>
<feature type="transmembrane region" description="Helical" evidence="7">
    <location>
        <begin position="401"/>
        <end position="422"/>
    </location>
</feature>
<keyword evidence="3 7" id="KW-0812">Transmembrane</keyword>
<dbReference type="Proteomes" id="UP000807716">
    <property type="component" value="Unassembled WGS sequence"/>
</dbReference>
<feature type="compositionally biased region" description="Low complexity" evidence="6">
    <location>
        <begin position="154"/>
        <end position="175"/>
    </location>
</feature>
<dbReference type="PANTHER" id="PTHR12677">
    <property type="entry name" value="GOLGI APPARATUS MEMBRANE PROTEIN TVP38-RELATED"/>
    <property type="match status" value="1"/>
</dbReference>
<keyword evidence="10" id="KW-1185">Reference proteome</keyword>
<evidence type="ECO:0000259" key="8">
    <source>
        <dbReference type="Pfam" id="PF09335"/>
    </source>
</evidence>
<feature type="region of interest" description="Disordered" evidence="6">
    <location>
        <begin position="1"/>
        <end position="200"/>
    </location>
</feature>
<evidence type="ECO:0000256" key="3">
    <source>
        <dbReference type="ARBA" id="ARBA00022692"/>
    </source>
</evidence>
<feature type="transmembrane region" description="Helical" evidence="7">
    <location>
        <begin position="283"/>
        <end position="307"/>
    </location>
</feature>
<feature type="compositionally biased region" description="Basic residues" evidence="6">
    <location>
        <begin position="1"/>
        <end position="10"/>
    </location>
</feature>
<evidence type="ECO:0000256" key="4">
    <source>
        <dbReference type="ARBA" id="ARBA00022989"/>
    </source>
</evidence>
<evidence type="ECO:0000256" key="2">
    <source>
        <dbReference type="ARBA" id="ARBA00022475"/>
    </source>
</evidence>
<gene>
    <name evidence="9" type="ORF">DFQ27_007471</name>
</gene>
<feature type="region of interest" description="Disordered" evidence="6">
    <location>
        <begin position="516"/>
        <end position="550"/>
    </location>
</feature>
<keyword evidence="4 7" id="KW-1133">Transmembrane helix</keyword>
<feature type="transmembrane region" description="Helical" evidence="7">
    <location>
        <begin position="622"/>
        <end position="643"/>
    </location>
</feature>
<name>A0A9P6UBS1_9FUNG</name>
<sequence>MGKKHKKSHQRKEATAASLKSPPTSKASNKEGHTASLPPHTETHTAAAPTAHLLTDEPYSTKVSAGSPPRAQPVVQSNSDENRREGWTPGWTNHVPDTGSTSSWPPPNHDDTFGTSLKTVKKKPYLQQQLRKHYADDTDDEHNEQSPLMRANSRESNYSSSDVSVSADQQQQQQPHRVRPSSPPAQRHRPFSLRRAASRASESLPRLDEIRTTTRTWLEWSEANGLHPRVWTKTTAIKASMLAVLITLIVLAFTVFRVQDHVKDILKSLFTIGAGFLFKPFPLALGIVLVGDVFAAVGSFVFGRYIFYDWVKGMMSRHPKFNALDQVIKDDGWKIVVMLRLTPIPFNLITYFFSITSIQLWTVVWATCVGVFPGTCIGIWIGSLIKGLSGIDNPELERKNIVIIAMNVVFIGCCILTLSIFGRRSLRKAMKRLDQHQALTSMDDVEVVIEGAADLIHSIEDQAHVPPSRRSIVIERLATEELEHSGSYHYNHHHHHPRDDLEAGTVNSALMNQDDHRPLLTRGDDDGDDDDDADGGRSSSATVASTAASTQTVTGQAAATLSSPSADASLLDRLKKSKAGDRLSQLIPGRHRHHHTHVGIHGGAPPRQYASSGFTRGEKMTFIMIAVVAVVNLCVCLPLYFHFAAIDG</sequence>
<keyword evidence="2" id="KW-1003">Cell membrane</keyword>
<evidence type="ECO:0000256" key="6">
    <source>
        <dbReference type="SAM" id="MobiDB-lite"/>
    </source>
</evidence>
<evidence type="ECO:0000313" key="10">
    <source>
        <dbReference type="Proteomes" id="UP000807716"/>
    </source>
</evidence>
<feature type="compositionally biased region" description="Basic residues" evidence="6">
    <location>
        <begin position="589"/>
        <end position="598"/>
    </location>
</feature>
<proteinExistence type="predicted"/>
<dbReference type="GO" id="GO:0005886">
    <property type="term" value="C:plasma membrane"/>
    <property type="evidence" value="ECO:0007669"/>
    <property type="project" value="UniProtKB-SubCell"/>
</dbReference>